<evidence type="ECO:0000259" key="5">
    <source>
        <dbReference type="PROSITE" id="PS50966"/>
    </source>
</evidence>
<evidence type="ECO:0000313" key="7">
    <source>
        <dbReference type="Proteomes" id="UP000288805"/>
    </source>
</evidence>
<dbReference type="PANTHER" id="PTHR31973:SF157">
    <property type="entry name" value="SWIM-TYPE DOMAIN-CONTAINING PROTEIN"/>
    <property type="match status" value="1"/>
</dbReference>
<dbReference type="SMART" id="SM00575">
    <property type="entry name" value="ZnF_PMZ"/>
    <property type="match status" value="1"/>
</dbReference>
<dbReference type="PANTHER" id="PTHR31973">
    <property type="entry name" value="POLYPROTEIN, PUTATIVE-RELATED"/>
    <property type="match status" value="1"/>
</dbReference>
<keyword evidence="2 4" id="KW-0863">Zinc-finger</keyword>
<dbReference type="Proteomes" id="UP000288805">
    <property type="component" value="Unassembled WGS sequence"/>
</dbReference>
<feature type="domain" description="SWIM-type" evidence="5">
    <location>
        <begin position="220"/>
        <end position="252"/>
    </location>
</feature>
<dbReference type="AlphaFoldDB" id="A0A438ITU6"/>
<dbReference type="EMBL" id="QGNW01000083">
    <property type="protein sequence ID" value="RVX00147.1"/>
    <property type="molecule type" value="Genomic_DNA"/>
</dbReference>
<dbReference type="PROSITE" id="PS50966">
    <property type="entry name" value="ZF_SWIM"/>
    <property type="match status" value="1"/>
</dbReference>
<dbReference type="Pfam" id="PF10551">
    <property type="entry name" value="MULE"/>
    <property type="match status" value="1"/>
</dbReference>
<evidence type="ECO:0000256" key="1">
    <source>
        <dbReference type="ARBA" id="ARBA00022723"/>
    </source>
</evidence>
<protein>
    <recommendedName>
        <fullName evidence="5">SWIM-type domain-containing protein</fullName>
    </recommendedName>
</protein>
<dbReference type="InterPro" id="IPR006564">
    <property type="entry name" value="Znf_PMZ"/>
</dbReference>
<dbReference type="Pfam" id="PF04434">
    <property type="entry name" value="SWIM"/>
    <property type="match status" value="1"/>
</dbReference>
<proteinExistence type="predicted"/>
<sequence>MEDKGCPWKVTARAVGRTKIVQVHIFRNEHNHSLEDVSISEPVVRCNRATAMIDDVIRSNPDYLPRQICKDFRRQYGMQLNYCQAWNLKEKAKERIHVSIHGFQLGPRPIILIDSSHMSGPYKGALFSASSYDADDGMFPLAYDLFSSENYEDWLWFLEKLKMVIGERDVIIISDRHQGIIRSVSELNTKERKGKENALQMLDSIAYASSMKVSNGKAFLEVDLMERTCTCKAWQMSGIPCDHACAAIRRMGFDVFDYVDD</sequence>
<keyword evidence="1" id="KW-0479">Metal-binding</keyword>
<evidence type="ECO:0000256" key="2">
    <source>
        <dbReference type="ARBA" id="ARBA00022771"/>
    </source>
</evidence>
<accession>A0A438ITU6</accession>
<comment type="caution">
    <text evidence="6">The sequence shown here is derived from an EMBL/GenBank/DDBJ whole genome shotgun (WGS) entry which is preliminary data.</text>
</comment>
<dbReference type="GO" id="GO:0008270">
    <property type="term" value="F:zinc ion binding"/>
    <property type="evidence" value="ECO:0007669"/>
    <property type="project" value="UniProtKB-KW"/>
</dbReference>
<name>A0A438ITU6_VITVI</name>
<organism evidence="6 7">
    <name type="scientific">Vitis vinifera</name>
    <name type="common">Grape</name>
    <dbReference type="NCBI Taxonomy" id="29760"/>
    <lineage>
        <taxon>Eukaryota</taxon>
        <taxon>Viridiplantae</taxon>
        <taxon>Streptophyta</taxon>
        <taxon>Embryophyta</taxon>
        <taxon>Tracheophyta</taxon>
        <taxon>Spermatophyta</taxon>
        <taxon>Magnoliopsida</taxon>
        <taxon>eudicotyledons</taxon>
        <taxon>Gunneridae</taxon>
        <taxon>Pentapetalae</taxon>
        <taxon>rosids</taxon>
        <taxon>Vitales</taxon>
        <taxon>Vitaceae</taxon>
        <taxon>Viteae</taxon>
        <taxon>Vitis</taxon>
    </lineage>
</organism>
<evidence type="ECO:0000256" key="4">
    <source>
        <dbReference type="PROSITE-ProRule" id="PRU00325"/>
    </source>
</evidence>
<keyword evidence="3" id="KW-0862">Zinc</keyword>
<reference evidence="6 7" key="1">
    <citation type="journal article" date="2018" name="PLoS Genet.">
        <title>Population sequencing reveals clonal diversity and ancestral inbreeding in the grapevine cultivar Chardonnay.</title>
        <authorList>
            <person name="Roach M.J."/>
            <person name="Johnson D.L."/>
            <person name="Bohlmann J."/>
            <person name="van Vuuren H.J."/>
            <person name="Jones S.J."/>
            <person name="Pretorius I.S."/>
            <person name="Schmidt S.A."/>
            <person name="Borneman A.R."/>
        </authorList>
    </citation>
    <scope>NUCLEOTIDE SEQUENCE [LARGE SCALE GENOMIC DNA]</scope>
    <source>
        <strain evidence="7">cv. Chardonnay</strain>
        <tissue evidence="6">Leaf</tissue>
    </source>
</reference>
<dbReference type="InterPro" id="IPR018289">
    <property type="entry name" value="MULE_transposase_dom"/>
</dbReference>
<gene>
    <name evidence="6" type="ORF">CK203_026574</name>
</gene>
<evidence type="ECO:0000313" key="6">
    <source>
        <dbReference type="EMBL" id="RVX00147.1"/>
    </source>
</evidence>
<dbReference type="InterPro" id="IPR007527">
    <property type="entry name" value="Znf_SWIM"/>
</dbReference>
<evidence type="ECO:0000256" key="3">
    <source>
        <dbReference type="ARBA" id="ARBA00022833"/>
    </source>
</evidence>